<dbReference type="AlphaFoldDB" id="A0A453I0Y0"/>
<keyword evidence="2" id="KW-1185">Reference proteome</keyword>
<reference evidence="1" key="5">
    <citation type="journal article" date="2021" name="G3 (Bethesda)">
        <title>Aegilops tauschii genome assembly Aet v5.0 features greater sequence contiguity and improved annotation.</title>
        <authorList>
            <person name="Wang L."/>
            <person name="Zhu T."/>
            <person name="Rodriguez J.C."/>
            <person name="Deal K.R."/>
            <person name="Dubcovsky J."/>
            <person name="McGuire P.E."/>
            <person name="Lux T."/>
            <person name="Spannagl M."/>
            <person name="Mayer K.F.X."/>
            <person name="Baldrich P."/>
            <person name="Meyers B.C."/>
            <person name="Huo N."/>
            <person name="Gu Y.Q."/>
            <person name="Zhou H."/>
            <person name="Devos K.M."/>
            <person name="Bennetzen J.L."/>
            <person name="Unver T."/>
            <person name="Budak H."/>
            <person name="Gulick P.J."/>
            <person name="Galiba G."/>
            <person name="Kalapos B."/>
            <person name="Nelson D.R."/>
            <person name="Li P."/>
            <person name="You F.M."/>
            <person name="Luo M.C."/>
            <person name="Dvorak J."/>
        </authorList>
    </citation>
    <scope>NUCLEOTIDE SEQUENCE [LARGE SCALE GENOMIC DNA]</scope>
    <source>
        <strain evidence="1">cv. AL8/78</strain>
    </source>
</reference>
<dbReference type="Proteomes" id="UP000015105">
    <property type="component" value="Chromosome 4D"/>
</dbReference>
<organism evidence="1 2">
    <name type="scientific">Aegilops tauschii subsp. strangulata</name>
    <name type="common">Goatgrass</name>
    <dbReference type="NCBI Taxonomy" id="200361"/>
    <lineage>
        <taxon>Eukaryota</taxon>
        <taxon>Viridiplantae</taxon>
        <taxon>Streptophyta</taxon>
        <taxon>Embryophyta</taxon>
        <taxon>Tracheophyta</taxon>
        <taxon>Spermatophyta</taxon>
        <taxon>Magnoliopsida</taxon>
        <taxon>Liliopsida</taxon>
        <taxon>Poales</taxon>
        <taxon>Poaceae</taxon>
        <taxon>BOP clade</taxon>
        <taxon>Pooideae</taxon>
        <taxon>Triticodae</taxon>
        <taxon>Triticeae</taxon>
        <taxon>Triticinae</taxon>
        <taxon>Aegilops</taxon>
    </lineage>
</organism>
<protein>
    <submittedName>
        <fullName evidence="1">Uncharacterized protein</fullName>
    </submittedName>
</protein>
<evidence type="ECO:0000313" key="1">
    <source>
        <dbReference type="EnsemblPlants" id="AET4Gv20394100.14"/>
    </source>
</evidence>
<reference evidence="2" key="1">
    <citation type="journal article" date="2014" name="Science">
        <title>Ancient hybridizations among the ancestral genomes of bread wheat.</title>
        <authorList>
            <consortium name="International Wheat Genome Sequencing Consortium,"/>
            <person name="Marcussen T."/>
            <person name="Sandve S.R."/>
            <person name="Heier L."/>
            <person name="Spannagl M."/>
            <person name="Pfeifer M."/>
            <person name="Jakobsen K.S."/>
            <person name="Wulff B.B."/>
            <person name="Steuernagel B."/>
            <person name="Mayer K.F."/>
            <person name="Olsen O.A."/>
        </authorList>
    </citation>
    <scope>NUCLEOTIDE SEQUENCE [LARGE SCALE GENOMIC DNA]</scope>
    <source>
        <strain evidence="2">cv. AL8/78</strain>
    </source>
</reference>
<name>A0A453I0Y0_AEGTS</name>
<dbReference type="Gramene" id="AET4Gv20394100.14">
    <property type="protein sequence ID" value="AET4Gv20394100.14"/>
    <property type="gene ID" value="AET4Gv20394100"/>
</dbReference>
<reference evidence="1" key="3">
    <citation type="journal article" date="2017" name="Nature">
        <title>Genome sequence of the progenitor of the wheat D genome Aegilops tauschii.</title>
        <authorList>
            <person name="Luo M.C."/>
            <person name="Gu Y.Q."/>
            <person name="Puiu D."/>
            <person name="Wang H."/>
            <person name="Twardziok S.O."/>
            <person name="Deal K.R."/>
            <person name="Huo N."/>
            <person name="Zhu T."/>
            <person name="Wang L."/>
            <person name="Wang Y."/>
            <person name="McGuire P.E."/>
            <person name="Liu S."/>
            <person name="Long H."/>
            <person name="Ramasamy R.K."/>
            <person name="Rodriguez J.C."/>
            <person name="Van S.L."/>
            <person name="Yuan L."/>
            <person name="Wang Z."/>
            <person name="Xia Z."/>
            <person name="Xiao L."/>
            <person name="Anderson O.D."/>
            <person name="Ouyang S."/>
            <person name="Liang Y."/>
            <person name="Zimin A.V."/>
            <person name="Pertea G."/>
            <person name="Qi P."/>
            <person name="Bennetzen J.L."/>
            <person name="Dai X."/>
            <person name="Dawson M.W."/>
            <person name="Muller H.G."/>
            <person name="Kugler K."/>
            <person name="Rivarola-Duarte L."/>
            <person name="Spannagl M."/>
            <person name="Mayer K.F.X."/>
            <person name="Lu F.H."/>
            <person name="Bevan M.W."/>
            <person name="Leroy P."/>
            <person name="Li P."/>
            <person name="You F.M."/>
            <person name="Sun Q."/>
            <person name="Liu Z."/>
            <person name="Lyons E."/>
            <person name="Wicker T."/>
            <person name="Salzberg S.L."/>
            <person name="Devos K.M."/>
            <person name="Dvorak J."/>
        </authorList>
    </citation>
    <scope>NUCLEOTIDE SEQUENCE [LARGE SCALE GENOMIC DNA]</scope>
    <source>
        <strain evidence="1">cv. AL8/78</strain>
    </source>
</reference>
<reference evidence="1" key="4">
    <citation type="submission" date="2019-03" db="UniProtKB">
        <authorList>
            <consortium name="EnsemblPlants"/>
        </authorList>
    </citation>
    <scope>IDENTIFICATION</scope>
</reference>
<dbReference type="EnsemblPlants" id="AET4Gv20394100.14">
    <property type="protein sequence ID" value="AET4Gv20394100.14"/>
    <property type="gene ID" value="AET4Gv20394100"/>
</dbReference>
<reference evidence="2" key="2">
    <citation type="journal article" date="2017" name="Nat. Plants">
        <title>The Aegilops tauschii genome reveals multiple impacts of transposons.</title>
        <authorList>
            <person name="Zhao G."/>
            <person name="Zou C."/>
            <person name="Li K."/>
            <person name="Wang K."/>
            <person name="Li T."/>
            <person name="Gao L."/>
            <person name="Zhang X."/>
            <person name="Wang H."/>
            <person name="Yang Z."/>
            <person name="Liu X."/>
            <person name="Jiang W."/>
            <person name="Mao L."/>
            <person name="Kong X."/>
            <person name="Jiao Y."/>
            <person name="Jia J."/>
        </authorList>
    </citation>
    <scope>NUCLEOTIDE SEQUENCE [LARGE SCALE GENOMIC DNA]</scope>
    <source>
        <strain evidence="2">cv. AL8/78</strain>
    </source>
</reference>
<accession>A0A453I0Y0</accession>
<proteinExistence type="predicted"/>
<evidence type="ECO:0000313" key="2">
    <source>
        <dbReference type="Proteomes" id="UP000015105"/>
    </source>
</evidence>
<sequence length="81" mass="9300">MGKLVPLRLPENLGVLPKCSGEGMAEEGHRTYNCEQLSQPLHGYCCCEPNVDRWLPEYLINFNKCELRQVSTRILYVFRAA</sequence>